<feature type="transmembrane region" description="Helical" evidence="1">
    <location>
        <begin position="53"/>
        <end position="72"/>
    </location>
</feature>
<evidence type="ECO:0000259" key="3">
    <source>
        <dbReference type="PROSITE" id="PS50887"/>
    </source>
</evidence>
<accession>A0A1H3GLN5</accession>
<dbReference type="SMART" id="SM00267">
    <property type="entry name" value="GGDEF"/>
    <property type="match status" value="1"/>
</dbReference>
<keyword evidence="5" id="KW-1185">Reference proteome</keyword>
<evidence type="ECO:0000313" key="4">
    <source>
        <dbReference type="EMBL" id="SDY04233.1"/>
    </source>
</evidence>
<dbReference type="InterPro" id="IPR000700">
    <property type="entry name" value="PAS-assoc_C"/>
</dbReference>
<feature type="domain" description="PAC" evidence="2">
    <location>
        <begin position="164"/>
        <end position="216"/>
    </location>
</feature>
<keyword evidence="1" id="KW-0472">Membrane</keyword>
<dbReference type="FunFam" id="3.30.70.270:FF:000001">
    <property type="entry name" value="Diguanylate cyclase domain protein"/>
    <property type="match status" value="1"/>
</dbReference>
<dbReference type="PANTHER" id="PTHR46663:SF3">
    <property type="entry name" value="SLL0267 PROTEIN"/>
    <property type="match status" value="1"/>
</dbReference>
<dbReference type="Gene3D" id="3.30.450.20">
    <property type="entry name" value="PAS domain"/>
    <property type="match status" value="1"/>
</dbReference>
<feature type="transmembrane region" description="Helical" evidence="1">
    <location>
        <begin position="21"/>
        <end position="41"/>
    </location>
</feature>
<dbReference type="PANTHER" id="PTHR46663">
    <property type="entry name" value="DIGUANYLATE CYCLASE DGCT-RELATED"/>
    <property type="match status" value="1"/>
</dbReference>
<gene>
    <name evidence="4" type="ORF">SAMN04488579_11448</name>
</gene>
<dbReference type="SUPFAM" id="SSF55073">
    <property type="entry name" value="Nucleotide cyclase"/>
    <property type="match status" value="1"/>
</dbReference>
<name>A0A1H3GLN5_EUBBA</name>
<dbReference type="InterPro" id="IPR052163">
    <property type="entry name" value="DGC-Regulatory_Protein"/>
</dbReference>
<dbReference type="Proteomes" id="UP000199652">
    <property type="component" value="Unassembled WGS sequence"/>
</dbReference>
<dbReference type="PROSITE" id="PS50113">
    <property type="entry name" value="PAC"/>
    <property type="match status" value="1"/>
</dbReference>
<evidence type="ECO:0000313" key="5">
    <source>
        <dbReference type="Proteomes" id="UP000199652"/>
    </source>
</evidence>
<sequence>MKIKEKQKEIFKIERDRNYKIALACLCLMVVSLIVLVSNIINGRTWDTSLWSLAPLILDMIAFALLLMRVICLREKMEGQIEDAYCEAIRMEELRNQVILDAMDVLYFEWDLGCAQVQTSTKWWAALGYTPTPEMIENGSIVVDSEALSFQGMVMMILGGQEFAEEEFRFIYGDGQPHWSRIRLVGIQDDGGETQRIIGIISDIEDQKCRENNLVDHARRDPLTGAFNKKAVREEIETLLLLSNFRQGSSHCLLLIDIDDFKQVNDHFGHAYGDQILMELVKSLTEIFRASDIVGRIGGDEFIVLMKELREADDVTARARHVLRRVSSIRLPDGSPLGCSIGIACFPRDGTDFETLYSHGDQAMYHAKELGKNGFACYGEEVQKKTVSQVD</sequence>
<protein>
    <submittedName>
        <fullName evidence="4">Diguanylate cyclase (GGDEF) domain-containing protein</fullName>
    </submittedName>
</protein>
<dbReference type="EMBL" id="FNOU01000014">
    <property type="protein sequence ID" value="SDY04233.1"/>
    <property type="molecule type" value="Genomic_DNA"/>
</dbReference>
<dbReference type="InterPro" id="IPR043128">
    <property type="entry name" value="Rev_trsase/Diguanyl_cyclase"/>
</dbReference>
<dbReference type="AlphaFoldDB" id="A0A1H3GLN5"/>
<dbReference type="CDD" id="cd01949">
    <property type="entry name" value="GGDEF"/>
    <property type="match status" value="1"/>
</dbReference>
<dbReference type="STRING" id="1528.SAMN04488579_11448"/>
<proteinExistence type="predicted"/>
<dbReference type="NCBIfam" id="TIGR00254">
    <property type="entry name" value="GGDEF"/>
    <property type="match status" value="1"/>
</dbReference>
<evidence type="ECO:0000259" key="2">
    <source>
        <dbReference type="PROSITE" id="PS50113"/>
    </source>
</evidence>
<keyword evidence="1" id="KW-1133">Transmembrane helix</keyword>
<dbReference type="InterPro" id="IPR035965">
    <property type="entry name" value="PAS-like_dom_sf"/>
</dbReference>
<dbReference type="RefSeq" id="WP_176770886.1">
    <property type="nucleotide sequence ID" value="NZ_FNOU01000014.1"/>
</dbReference>
<dbReference type="InterPro" id="IPR029787">
    <property type="entry name" value="Nucleotide_cyclase"/>
</dbReference>
<evidence type="ECO:0000256" key="1">
    <source>
        <dbReference type="SAM" id="Phobius"/>
    </source>
</evidence>
<dbReference type="InterPro" id="IPR000160">
    <property type="entry name" value="GGDEF_dom"/>
</dbReference>
<dbReference type="PROSITE" id="PS50887">
    <property type="entry name" value="GGDEF"/>
    <property type="match status" value="1"/>
</dbReference>
<dbReference type="Gene3D" id="3.30.70.270">
    <property type="match status" value="1"/>
</dbReference>
<dbReference type="Pfam" id="PF00990">
    <property type="entry name" value="GGDEF"/>
    <property type="match status" value="1"/>
</dbReference>
<dbReference type="InterPro" id="IPR000014">
    <property type="entry name" value="PAS"/>
</dbReference>
<feature type="domain" description="GGDEF" evidence="3">
    <location>
        <begin position="249"/>
        <end position="380"/>
    </location>
</feature>
<dbReference type="SUPFAM" id="SSF55785">
    <property type="entry name" value="PYP-like sensor domain (PAS domain)"/>
    <property type="match status" value="1"/>
</dbReference>
<reference evidence="5" key="1">
    <citation type="submission" date="2016-10" db="EMBL/GenBank/DDBJ databases">
        <authorList>
            <person name="Varghese N."/>
            <person name="Submissions S."/>
        </authorList>
    </citation>
    <scope>NUCLEOTIDE SEQUENCE [LARGE SCALE GENOMIC DNA]</scope>
    <source>
        <strain evidence="5">VPI 5359</strain>
    </source>
</reference>
<organism evidence="4 5">
    <name type="scientific">Eubacterium barkeri</name>
    <name type="common">Clostridium barkeri</name>
    <dbReference type="NCBI Taxonomy" id="1528"/>
    <lineage>
        <taxon>Bacteria</taxon>
        <taxon>Bacillati</taxon>
        <taxon>Bacillota</taxon>
        <taxon>Clostridia</taxon>
        <taxon>Eubacteriales</taxon>
        <taxon>Eubacteriaceae</taxon>
        <taxon>Eubacterium</taxon>
    </lineage>
</organism>
<keyword evidence="1" id="KW-0812">Transmembrane</keyword>
<dbReference type="CDD" id="cd00130">
    <property type="entry name" value="PAS"/>
    <property type="match status" value="1"/>
</dbReference>